<dbReference type="InterPro" id="IPR058268">
    <property type="entry name" value="DUF7962"/>
</dbReference>
<dbReference type="InterPro" id="IPR036282">
    <property type="entry name" value="Glutathione-S-Trfase_C_sf"/>
</dbReference>
<dbReference type="InterPro" id="IPR004045">
    <property type="entry name" value="Glutathione_S-Trfase_N"/>
</dbReference>
<dbReference type="GO" id="GO:0016740">
    <property type="term" value="F:transferase activity"/>
    <property type="evidence" value="ECO:0007669"/>
    <property type="project" value="UniProtKB-KW"/>
</dbReference>
<feature type="domain" description="GST C-terminal" evidence="1">
    <location>
        <begin position="108"/>
        <end position="253"/>
    </location>
</feature>
<dbReference type="PROSITE" id="PS50405">
    <property type="entry name" value="GST_CTER"/>
    <property type="match status" value="1"/>
</dbReference>
<dbReference type="STRING" id="2282107.A0A286UMW0"/>
<accession>A0A286UMW0</accession>
<dbReference type="EMBL" id="NBII01000003">
    <property type="protein sequence ID" value="PAV20879.1"/>
    <property type="molecule type" value="Genomic_DNA"/>
</dbReference>
<proteinExistence type="predicted"/>
<dbReference type="Gene3D" id="1.20.1050.10">
    <property type="match status" value="1"/>
</dbReference>
<dbReference type="Gene3D" id="3.40.30.110">
    <property type="match status" value="2"/>
</dbReference>
<dbReference type="InParanoid" id="A0A286UMW0"/>
<dbReference type="SUPFAM" id="SSF52833">
    <property type="entry name" value="Thioredoxin-like"/>
    <property type="match status" value="1"/>
</dbReference>
<keyword evidence="3" id="KW-1185">Reference proteome</keyword>
<evidence type="ECO:0000259" key="1">
    <source>
        <dbReference type="PROSITE" id="PS50405"/>
    </source>
</evidence>
<dbReference type="SUPFAM" id="SSF47616">
    <property type="entry name" value="GST C-terminal domain-like"/>
    <property type="match status" value="1"/>
</dbReference>
<dbReference type="InterPro" id="IPR010987">
    <property type="entry name" value="Glutathione-S-Trfase_C-like"/>
</dbReference>
<comment type="caution">
    <text evidence="2">The sequence shown here is derived from an EMBL/GenBank/DDBJ whole genome shotgun (WGS) entry which is preliminary data.</text>
</comment>
<name>A0A286UMW0_9AGAM</name>
<dbReference type="Pfam" id="PF13417">
    <property type="entry name" value="GST_N_3"/>
    <property type="match status" value="1"/>
</dbReference>
<reference evidence="2 3" key="1">
    <citation type="journal article" date="2017" name="Mol. Ecol.">
        <title>Comparative and population genomic landscape of Phellinus noxius: A hypervariable fungus causing root rot in trees.</title>
        <authorList>
            <person name="Chung C.L."/>
            <person name="Lee T.J."/>
            <person name="Akiba M."/>
            <person name="Lee H.H."/>
            <person name="Kuo T.H."/>
            <person name="Liu D."/>
            <person name="Ke H.M."/>
            <person name="Yokoi T."/>
            <person name="Roa M.B."/>
            <person name="Lu M.J."/>
            <person name="Chang Y.Y."/>
            <person name="Ann P.J."/>
            <person name="Tsai J.N."/>
            <person name="Chen C.Y."/>
            <person name="Tzean S.S."/>
            <person name="Ota Y."/>
            <person name="Hattori T."/>
            <person name="Sahashi N."/>
            <person name="Liou R.F."/>
            <person name="Kikuchi T."/>
            <person name="Tsai I.J."/>
        </authorList>
    </citation>
    <scope>NUCLEOTIDE SEQUENCE [LARGE SCALE GENOMIC DNA]</scope>
    <source>
        <strain evidence="2 3">FFPRI411160</strain>
    </source>
</reference>
<dbReference type="AlphaFoldDB" id="A0A286UMW0"/>
<dbReference type="InterPro" id="IPR036249">
    <property type="entry name" value="Thioredoxin-like_sf"/>
</dbReference>
<dbReference type="OrthoDB" id="202840at2759"/>
<gene>
    <name evidence="2" type="ORF">PNOK_0350600</name>
</gene>
<dbReference type="Proteomes" id="UP000217199">
    <property type="component" value="Unassembled WGS sequence"/>
</dbReference>
<dbReference type="Pfam" id="PF25907">
    <property type="entry name" value="DUF7962"/>
    <property type="match status" value="1"/>
</dbReference>
<sequence>MSAMKTTPVVFYRYDASPASAKIENVLAMKGITHYRVEVAMTLPRPEITQALGIGYRRIPILAIGNDVYCDTSIIAPTLDKYFPESQGFPALFPPRKDGGKVDAGMIKALSTFYVDRPLFYLASRNLPYKKFSPEFIADRGKWFGAPLDVEKVTKAQPGMKSLLSSHMALLEEQLSDDREWVFDTTTVGYGDLTLYAVYGWIIRFRGMPEVLSADKFPKANAWISRMAKFVKSKREENAHHVNKIDGEAASKIIADSQGLQSPQIIFDEDEASRLGLKLGSRVEVAPEDNATNYPTKGRLIGLGREEVVLQLSGSAVPSLRCHFPRFFYSIKSTESAKL</sequence>
<evidence type="ECO:0000313" key="2">
    <source>
        <dbReference type="EMBL" id="PAV20879.1"/>
    </source>
</evidence>
<protein>
    <submittedName>
        <fullName evidence="2">Glutathione s-transferase</fullName>
    </submittedName>
</protein>
<organism evidence="2 3">
    <name type="scientific">Pyrrhoderma noxium</name>
    <dbReference type="NCBI Taxonomy" id="2282107"/>
    <lineage>
        <taxon>Eukaryota</taxon>
        <taxon>Fungi</taxon>
        <taxon>Dikarya</taxon>
        <taxon>Basidiomycota</taxon>
        <taxon>Agaricomycotina</taxon>
        <taxon>Agaricomycetes</taxon>
        <taxon>Hymenochaetales</taxon>
        <taxon>Hymenochaetaceae</taxon>
        <taxon>Pyrrhoderma</taxon>
    </lineage>
</organism>
<evidence type="ECO:0000313" key="3">
    <source>
        <dbReference type="Proteomes" id="UP000217199"/>
    </source>
</evidence>